<feature type="domain" description="Poly A polymerase head" evidence="4">
    <location>
        <begin position="32"/>
        <end position="169"/>
    </location>
</feature>
<comment type="caution">
    <text evidence="6">The sequence shown here is derived from an EMBL/GenBank/DDBJ whole genome shotgun (WGS) entry which is preliminary data.</text>
</comment>
<dbReference type="Gene3D" id="3.30.460.10">
    <property type="entry name" value="Beta Polymerase, domain 2"/>
    <property type="match status" value="1"/>
</dbReference>
<dbReference type="SUPFAM" id="SSF81301">
    <property type="entry name" value="Nucleotidyltransferase"/>
    <property type="match status" value="1"/>
</dbReference>
<gene>
    <name evidence="6" type="ORF">LCGC14_1080630</name>
</gene>
<dbReference type="PANTHER" id="PTHR13734">
    <property type="entry name" value="TRNA-NUCLEOTIDYLTRANSFERASE"/>
    <property type="match status" value="1"/>
</dbReference>
<dbReference type="AlphaFoldDB" id="A0A0F9MK46"/>
<sequence>MDTAEANKEIAVNEVIAKLVHFAKLYGITHLFAVGGFAREFYAGKIWRINDIDVASAFEDEAMQLGGLFASEELKALPKIYHRSGAAMVLYQSKFGNIKVEFQGNSVNPYMHNQEVRIWMHKNNIEDIPLMNNIYGRDFTINAMVFSLHNERLYDPTKRAADDMKRKRIISLLPAKMLIKYNPLAVLRAIRFALTYDFHIDPALRIEMKTGYDKLVKSLSQERIIKEVVRILKIKPVEGLEMLKKYNLDRLLLNPEIEQYLGDKNEDTTNR</sequence>
<dbReference type="GO" id="GO:0000166">
    <property type="term" value="F:nucleotide binding"/>
    <property type="evidence" value="ECO:0007669"/>
    <property type="project" value="UniProtKB-KW"/>
</dbReference>
<evidence type="ECO:0008006" key="7">
    <source>
        <dbReference type="Google" id="ProtNLM"/>
    </source>
</evidence>
<accession>A0A0F9MK46</accession>
<organism evidence="6">
    <name type="scientific">marine sediment metagenome</name>
    <dbReference type="NCBI Taxonomy" id="412755"/>
    <lineage>
        <taxon>unclassified sequences</taxon>
        <taxon>metagenomes</taxon>
        <taxon>ecological metagenomes</taxon>
    </lineage>
</organism>
<protein>
    <recommendedName>
        <fullName evidence="7">Poly A polymerase head domain-containing protein</fullName>
    </recommendedName>
</protein>
<dbReference type="Gene3D" id="1.10.3090.10">
    <property type="entry name" value="cca-adding enzyme, domain 2"/>
    <property type="match status" value="1"/>
</dbReference>
<proteinExistence type="predicted"/>
<evidence type="ECO:0000256" key="1">
    <source>
        <dbReference type="ARBA" id="ARBA00022679"/>
    </source>
</evidence>
<dbReference type="SUPFAM" id="SSF81891">
    <property type="entry name" value="Poly A polymerase C-terminal region-like"/>
    <property type="match status" value="1"/>
</dbReference>
<keyword evidence="2" id="KW-0547">Nucleotide-binding</keyword>
<dbReference type="InterPro" id="IPR002646">
    <property type="entry name" value="PolA_pol_head_dom"/>
</dbReference>
<dbReference type="GO" id="GO:0016779">
    <property type="term" value="F:nucleotidyltransferase activity"/>
    <property type="evidence" value="ECO:0007669"/>
    <property type="project" value="InterPro"/>
</dbReference>
<dbReference type="Pfam" id="PF12627">
    <property type="entry name" value="PolyA_pol_RNAbd"/>
    <property type="match status" value="1"/>
</dbReference>
<evidence type="ECO:0000256" key="3">
    <source>
        <dbReference type="ARBA" id="ARBA00022884"/>
    </source>
</evidence>
<dbReference type="GO" id="GO:0003723">
    <property type="term" value="F:RNA binding"/>
    <property type="evidence" value="ECO:0007669"/>
    <property type="project" value="UniProtKB-KW"/>
</dbReference>
<keyword evidence="1" id="KW-0808">Transferase</keyword>
<reference evidence="6" key="1">
    <citation type="journal article" date="2015" name="Nature">
        <title>Complex archaea that bridge the gap between prokaryotes and eukaryotes.</title>
        <authorList>
            <person name="Spang A."/>
            <person name="Saw J.H."/>
            <person name="Jorgensen S.L."/>
            <person name="Zaremba-Niedzwiedzka K."/>
            <person name="Martijn J."/>
            <person name="Lind A.E."/>
            <person name="van Eijk R."/>
            <person name="Schleper C."/>
            <person name="Guy L."/>
            <person name="Ettema T.J."/>
        </authorList>
    </citation>
    <scope>NUCLEOTIDE SEQUENCE</scope>
</reference>
<feature type="domain" description="tRNA nucleotidyltransferase/poly(A) polymerase RNA and SrmB- binding" evidence="5">
    <location>
        <begin position="197"/>
        <end position="260"/>
    </location>
</feature>
<name>A0A0F9MK46_9ZZZZ</name>
<dbReference type="PANTHER" id="PTHR13734:SF5">
    <property type="entry name" value="CCA TRNA NUCLEOTIDYLTRANSFERASE, MITOCHONDRIAL"/>
    <property type="match status" value="1"/>
</dbReference>
<dbReference type="InterPro" id="IPR043519">
    <property type="entry name" value="NT_sf"/>
</dbReference>
<dbReference type="GO" id="GO:0001680">
    <property type="term" value="P:tRNA 3'-terminal CCA addition"/>
    <property type="evidence" value="ECO:0007669"/>
    <property type="project" value="TreeGrafter"/>
</dbReference>
<dbReference type="InterPro" id="IPR032828">
    <property type="entry name" value="PolyA_RNA-bd"/>
</dbReference>
<evidence type="ECO:0000259" key="5">
    <source>
        <dbReference type="Pfam" id="PF12627"/>
    </source>
</evidence>
<evidence type="ECO:0000256" key="2">
    <source>
        <dbReference type="ARBA" id="ARBA00022741"/>
    </source>
</evidence>
<dbReference type="EMBL" id="LAZR01004727">
    <property type="protein sequence ID" value="KKN06104.1"/>
    <property type="molecule type" value="Genomic_DNA"/>
</dbReference>
<keyword evidence="3" id="KW-0694">RNA-binding</keyword>
<dbReference type="Pfam" id="PF01743">
    <property type="entry name" value="PolyA_pol"/>
    <property type="match status" value="1"/>
</dbReference>
<evidence type="ECO:0000259" key="4">
    <source>
        <dbReference type="Pfam" id="PF01743"/>
    </source>
</evidence>
<evidence type="ECO:0000313" key="6">
    <source>
        <dbReference type="EMBL" id="KKN06104.1"/>
    </source>
</evidence>